<sequence>MVHPVARGNRVDDGRGRGVINCGGKHSKIHGTKRSWSWKCHKNGNETTQQNNLWEAQIGILQKKSLYYSKGSQCSLKRSVIFIILISTFNICTSKTHEPFNWSLTRWEDQVIILSQITSGAPSFQVTLDSLIKWKGINYFPPGHKVLYMCPASNPGRGYCNYPGEFYCRYWGCETISMGWKVQNPDKYLKVERGPHGCVKPWIGPSGEITYIGTCKFHYINITQSQDPGWLLGRTWGLRVWEPGRDRGVHILIKKEVVPHDSGSVGPNPVVWGVEDPKVRDHNNHSEKLENNTQVLTTVETPQEYGNKALWKILQATFKVLNDTHPNLTRECWLCYNINPSFYEAIGSIAEPKRVNGTNPAACLWQSGRENTPGITLSRVTGKGKCVGNVPLDKNYLCQTKILINDPRKPAQWLIPAPNTKWVCNTLGVTPCVSVTAFNETYEFCIQVIIVPRIIYHSEEYVYTQYQNPEHHLVKREPLTALTVAVLLGIGGAGLGTGVASLVNQHQGLRE</sequence>
<evidence type="ECO:0000313" key="3">
    <source>
        <dbReference type="Proteomes" id="UP000694410"/>
    </source>
</evidence>
<dbReference type="Pfam" id="PF00429">
    <property type="entry name" value="TLV_coat"/>
    <property type="match status" value="1"/>
</dbReference>
<dbReference type="Proteomes" id="UP000694410">
    <property type="component" value="Unplaced"/>
</dbReference>
<keyword evidence="3" id="KW-1185">Reference proteome</keyword>
<dbReference type="InterPro" id="IPR018154">
    <property type="entry name" value="TLV/ENV_coat_polyprotein"/>
</dbReference>
<evidence type="ECO:0000313" key="2">
    <source>
        <dbReference type="Ensembl" id="ENSCCEP00000002927.1"/>
    </source>
</evidence>
<accession>A0A8C0U1P2</accession>
<dbReference type="Ensembl" id="ENSCCET00000004862.1">
    <property type="protein sequence ID" value="ENSCCEP00000002927.1"/>
    <property type="gene ID" value="ENSCCEG00000003268.1"/>
</dbReference>
<dbReference type="PANTHER" id="PTHR10424:SF82">
    <property type="entry name" value="ENVELOPE GLYCOPROTEIN-RELATED"/>
    <property type="match status" value="1"/>
</dbReference>
<keyword evidence="1" id="KW-1133">Transmembrane helix</keyword>
<feature type="transmembrane region" description="Helical" evidence="1">
    <location>
        <begin position="479"/>
        <end position="503"/>
    </location>
</feature>
<evidence type="ECO:0000256" key="1">
    <source>
        <dbReference type="SAM" id="Phobius"/>
    </source>
</evidence>
<dbReference type="SUPFAM" id="SSF49830">
    <property type="entry name" value="ENV polyprotein, receptor-binding domain"/>
    <property type="match status" value="1"/>
</dbReference>
<keyword evidence="1" id="KW-0472">Membrane</keyword>
<reference evidence="2" key="1">
    <citation type="submission" date="2025-08" db="UniProtKB">
        <authorList>
            <consortium name="Ensembl"/>
        </authorList>
    </citation>
    <scope>IDENTIFICATION</scope>
</reference>
<reference evidence="2" key="2">
    <citation type="submission" date="2025-09" db="UniProtKB">
        <authorList>
            <consortium name="Ensembl"/>
        </authorList>
    </citation>
    <scope>IDENTIFICATION</scope>
</reference>
<organism evidence="2 3">
    <name type="scientific">Cyanistes caeruleus</name>
    <name type="common">Eurasian blue tit</name>
    <name type="synonym">Parus caeruleus</name>
    <dbReference type="NCBI Taxonomy" id="156563"/>
    <lineage>
        <taxon>Eukaryota</taxon>
        <taxon>Metazoa</taxon>
        <taxon>Chordata</taxon>
        <taxon>Craniata</taxon>
        <taxon>Vertebrata</taxon>
        <taxon>Euteleostomi</taxon>
        <taxon>Archelosauria</taxon>
        <taxon>Archosauria</taxon>
        <taxon>Dinosauria</taxon>
        <taxon>Saurischia</taxon>
        <taxon>Theropoda</taxon>
        <taxon>Coelurosauria</taxon>
        <taxon>Aves</taxon>
        <taxon>Neognathae</taxon>
        <taxon>Neoaves</taxon>
        <taxon>Telluraves</taxon>
        <taxon>Australaves</taxon>
        <taxon>Passeriformes</taxon>
        <taxon>Paridae</taxon>
        <taxon>Cyanistes</taxon>
    </lineage>
</organism>
<name>A0A8C0U1P2_CYACU</name>
<evidence type="ECO:0008006" key="4">
    <source>
        <dbReference type="Google" id="ProtNLM"/>
    </source>
</evidence>
<protein>
    <recommendedName>
        <fullName evidence="4">Envelope glycoprotein</fullName>
    </recommendedName>
</protein>
<keyword evidence="1" id="KW-0812">Transmembrane</keyword>
<proteinExistence type="predicted"/>
<dbReference type="PANTHER" id="PTHR10424">
    <property type="entry name" value="VIRAL ENVELOPE PROTEIN"/>
    <property type="match status" value="1"/>
</dbReference>
<dbReference type="Gene3D" id="3.90.310.10">
    <property type="entry name" value="ENV polyprotein, receptor-binding domain"/>
    <property type="match status" value="1"/>
</dbReference>
<dbReference type="AlphaFoldDB" id="A0A8C0U1P2"/>
<dbReference type="InterPro" id="IPR008981">
    <property type="entry name" value="FMuLV_rcpt-bd"/>
</dbReference>